<keyword evidence="4" id="KW-0732">Signal</keyword>
<evidence type="ECO:0000256" key="3">
    <source>
        <dbReference type="ARBA" id="ARBA00022525"/>
    </source>
</evidence>
<evidence type="ECO:0000313" key="6">
    <source>
        <dbReference type="Proteomes" id="UP000054558"/>
    </source>
</evidence>
<dbReference type="GO" id="GO:0009699">
    <property type="term" value="P:phenylpropanoid biosynthetic process"/>
    <property type="evidence" value="ECO:0007669"/>
    <property type="project" value="UniProtKB-ARBA"/>
</dbReference>
<reference evidence="5 6" key="1">
    <citation type="journal article" date="2014" name="Nat. Commun.">
        <title>Klebsormidium flaccidum genome reveals primary factors for plant terrestrial adaptation.</title>
        <authorList>
            <person name="Hori K."/>
            <person name="Maruyama F."/>
            <person name="Fujisawa T."/>
            <person name="Togashi T."/>
            <person name="Yamamoto N."/>
            <person name="Seo M."/>
            <person name="Sato S."/>
            <person name="Yamada T."/>
            <person name="Mori H."/>
            <person name="Tajima N."/>
            <person name="Moriyama T."/>
            <person name="Ikeuchi M."/>
            <person name="Watanabe M."/>
            <person name="Wada H."/>
            <person name="Kobayashi K."/>
            <person name="Saito M."/>
            <person name="Masuda T."/>
            <person name="Sasaki-Sekimoto Y."/>
            <person name="Mashiguchi K."/>
            <person name="Awai K."/>
            <person name="Shimojima M."/>
            <person name="Masuda S."/>
            <person name="Iwai M."/>
            <person name="Nobusawa T."/>
            <person name="Narise T."/>
            <person name="Kondo S."/>
            <person name="Saito H."/>
            <person name="Sato R."/>
            <person name="Murakawa M."/>
            <person name="Ihara Y."/>
            <person name="Oshima-Yamada Y."/>
            <person name="Ohtaka K."/>
            <person name="Satoh M."/>
            <person name="Sonobe K."/>
            <person name="Ishii M."/>
            <person name="Ohtani R."/>
            <person name="Kanamori-Sato M."/>
            <person name="Honoki R."/>
            <person name="Miyazaki D."/>
            <person name="Mochizuki H."/>
            <person name="Umetsu J."/>
            <person name="Higashi K."/>
            <person name="Shibata D."/>
            <person name="Kamiya Y."/>
            <person name="Sato N."/>
            <person name="Nakamura Y."/>
            <person name="Tabata S."/>
            <person name="Ida S."/>
            <person name="Kurokawa K."/>
            <person name="Ohta H."/>
        </authorList>
    </citation>
    <scope>NUCLEOTIDE SEQUENCE [LARGE SCALE GENOMIC DNA]</scope>
    <source>
        <strain evidence="5 6">NIES-2285</strain>
    </source>
</reference>
<gene>
    <name evidence="5" type="ORF">KFL_000200080</name>
</gene>
<comment type="subcellular location">
    <subcellularLocation>
        <location evidence="4">Secreted</location>
        <location evidence="4">Extracellular space</location>
        <location evidence="4">Apoplast</location>
    </subcellularLocation>
</comment>
<dbReference type="AlphaFoldDB" id="A0A1Y1HQJ1"/>
<dbReference type="Proteomes" id="UP000054558">
    <property type="component" value="Unassembled WGS sequence"/>
</dbReference>
<protein>
    <recommendedName>
        <fullName evidence="4">Dirigent protein</fullName>
    </recommendedName>
</protein>
<comment type="subunit">
    <text evidence="2 4">Homodimer.</text>
</comment>
<comment type="function">
    <text evidence="4">Dirigent proteins impart stereoselectivity on the phenoxy radical-coupling reaction, yielding optically active lignans from two molecules of coniferyl alcohol in the biosynthesis of lignans, flavonolignans, and alkaloids and thus plays a central role in plant secondary metabolism.</text>
</comment>
<name>A0A1Y1HQJ1_KLENI</name>
<keyword evidence="6" id="KW-1185">Reference proteome</keyword>
<dbReference type="Pfam" id="PF03018">
    <property type="entry name" value="Dirigent"/>
    <property type="match status" value="1"/>
</dbReference>
<dbReference type="GO" id="GO:0048046">
    <property type="term" value="C:apoplast"/>
    <property type="evidence" value="ECO:0007669"/>
    <property type="project" value="UniProtKB-SubCell"/>
</dbReference>
<comment type="similarity">
    <text evidence="1 4">Belongs to the plant dirigent protein family.</text>
</comment>
<organism evidence="5 6">
    <name type="scientific">Klebsormidium nitens</name>
    <name type="common">Green alga</name>
    <name type="synonym">Ulothrix nitens</name>
    <dbReference type="NCBI Taxonomy" id="105231"/>
    <lineage>
        <taxon>Eukaryota</taxon>
        <taxon>Viridiplantae</taxon>
        <taxon>Streptophyta</taxon>
        <taxon>Klebsormidiophyceae</taxon>
        <taxon>Klebsormidiales</taxon>
        <taxon>Klebsormidiaceae</taxon>
        <taxon>Klebsormidium</taxon>
    </lineage>
</organism>
<feature type="signal peptide" evidence="4">
    <location>
        <begin position="1"/>
        <end position="23"/>
    </location>
</feature>
<dbReference type="InterPro" id="IPR044859">
    <property type="entry name" value="Allene_oxi_cyc_Dirigent"/>
</dbReference>
<evidence type="ECO:0000313" key="5">
    <source>
        <dbReference type="EMBL" id="GAQ78856.1"/>
    </source>
</evidence>
<accession>A0A1Y1HQJ1</accession>
<proteinExistence type="inferred from homology"/>
<feature type="chain" id="PRO_5011810853" description="Dirigent protein" evidence="4">
    <location>
        <begin position="24"/>
        <end position="211"/>
    </location>
</feature>
<keyword evidence="3 4" id="KW-0964">Secreted</keyword>
<sequence length="211" mass="21513">MAATSLLLVVAVSFSFLVALVAGQGCTSAGVCGAASCGAGLNPCYNGTGNQLTCCTSPCGSCDLTSGNATRPTLTVYAVFNASDAGASCANQTSAPGGGTRFADSCVYYTPLLDANRTVIGNFGANEQVIIENGARVLTHQTLFFGNNSATATPDTINCLGQAWSQPFQVAIVGGTGKYAGARGYYVSPAPTSETVGNTTVTYFQKNLYLF</sequence>
<evidence type="ECO:0000256" key="1">
    <source>
        <dbReference type="ARBA" id="ARBA00010746"/>
    </source>
</evidence>
<evidence type="ECO:0000256" key="4">
    <source>
        <dbReference type="RuleBase" id="RU363099"/>
    </source>
</evidence>
<keyword evidence="4" id="KW-0052">Apoplast</keyword>
<dbReference type="EMBL" id="DF236969">
    <property type="protein sequence ID" value="GAQ78856.1"/>
    <property type="molecule type" value="Genomic_DNA"/>
</dbReference>
<dbReference type="InterPro" id="IPR004265">
    <property type="entry name" value="Dirigent"/>
</dbReference>
<dbReference type="Gene3D" id="2.40.480.10">
    <property type="entry name" value="Allene oxide cyclase-like"/>
    <property type="match status" value="1"/>
</dbReference>
<evidence type="ECO:0000256" key="2">
    <source>
        <dbReference type="ARBA" id="ARBA00011738"/>
    </source>
</evidence>
<dbReference type="OrthoDB" id="1864232at2759"/>